<proteinExistence type="predicted"/>
<organism evidence="7">
    <name type="scientific">Oppiella nova</name>
    <dbReference type="NCBI Taxonomy" id="334625"/>
    <lineage>
        <taxon>Eukaryota</taxon>
        <taxon>Metazoa</taxon>
        <taxon>Ecdysozoa</taxon>
        <taxon>Arthropoda</taxon>
        <taxon>Chelicerata</taxon>
        <taxon>Arachnida</taxon>
        <taxon>Acari</taxon>
        <taxon>Acariformes</taxon>
        <taxon>Sarcoptiformes</taxon>
        <taxon>Oribatida</taxon>
        <taxon>Brachypylina</taxon>
        <taxon>Oppioidea</taxon>
        <taxon>Oppiidae</taxon>
        <taxon>Oppiella</taxon>
    </lineage>
</organism>
<dbReference type="PANTHER" id="PTHR10131:SF157">
    <property type="entry name" value="RECEPTOR-ASSOCIATED FACTOR, PUTATIVE-RELATED"/>
    <property type="match status" value="1"/>
</dbReference>
<keyword evidence="2 4" id="KW-0863">Zinc-finger</keyword>
<dbReference type="InterPro" id="IPR013083">
    <property type="entry name" value="Znf_RING/FYVE/PHD"/>
</dbReference>
<dbReference type="Gene3D" id="3.30.40.10">
    <property type="entry name" value="Zinc/RING finger domain, C3HC4 (zinc finger)"/>
    <property type="match status" value="2"/>
</dbReference>
<keyword evidence="5" id="KW-1133">Transmembrane helix</keyword>
<protein>
    <recommendedName>
        <fullName evidence="6">RING-type domain-containing protein</fullName>
    </recommendedName>
</protein>
<evidence type="ECO:0000313" key="7">
    <source>
        <dbReference type="EMBL" id="CAD7642254.1"/>
    </source>
</evidence>
<keyword evidence="5" id="KW-0812">Transmembrane</keyword>
<dbReference type="AlphaFoldDB" id="A0A7R9LIR8"/>
<keyword evidence="5" id="KW-0472">Membrane</keyword>
<feature type="domain" description="RING-type" evidence="6">
    <location>
        <begin position="18"/>
        <end position="56"/>
    </location>
</feature>
<dbReference type="InterPro" id="IPR001841">
    <property type="entry name" value="Znf_RING"/>
</dbReference>
<dbReference type="OrthoDB" id="6477712at2759"/>
<keyword evidence="8" id="KW-1185">Reference proteome</keyword>
<evidence type="ECO:0000256" key="4">
    <source>
        <dbReference type="PROSITE-ProRule" id="PRU00175"/>
    </source>
</evidence>
<keyword evidence="3" id="KW-0862">Zinc</keyword>
<dbReference type="PROSITE" id="PS50089">
    <property type="entry name" value="ZF_RING_2"/>
    <property type="match status" value="1"/>
</dbReference>
<evidence type="ECO:0000313" key="8">
    <source>
        <dbReference type="Proteomes" id="UP000728032"/>
    </source>
</evidence>
<evidence type="ECO:0000256" key="3">
    <source>
        <dbReference type="ARBA" id="ARBA00022833"/>
    </source>
</evidence>
<accession>A0A7R9LIR8</accession>
<dbReference type="SMART" id="SM00184">
    <property type="entry name" value="RING"/>
    <property type="match status" value="1"/>
</dbReference>
<dbReference type="PROSITE" id="PS00518">
    <property type="entry name" value="ZF_RING_1"/>
    <property type="match status" value="1"/>
</dbReference>
<gene>
    <name evidence="7" type="ORF">ONB1V03_LOCUS3496</name>
</gene>
<evidence type="ECO:0000256" key="2">
    <source>
        <dbReference type="ARBA" id="ARBA00022771"/>
    </source>
</evidence>
<evidence type="ECO:0000259" key="6">
    <source>
        <dbReference type="PROSITE" id="PS50089"/>
    </source>
</evidence>
<feature type="transmembrane region" description="Helical" evidence="5">
    <location>
        <begin position="157"/>
        <end position="180"/>
    </location>
</feature>
<dbReference type="Pfam" id="PF13923">
    <property type="entry name" value="zf-C3HC4_2"/>
    <property type="match status" value="1"/>
</dbReference>
<dbReference type="InterPro" id="IPR017907">
    <property type="entry name" value="Znf_RING_CS"/>
</dbReference>
<sequence>MGYDCQRFTEDISEELLCSICSEVLEEALTTDCEHLFCRQCITEWLSVNRTCPIDRLYITSRNLKAAPRVVRNLLGKLEIRCDFATDGCQTIVALEALDKHVNDCYYNPKKRIACMKGCDKWMTREELKTHNCWQDIRRDMLRQEVVIRDLKRWRNALVFAIVLLLVYITCPALLFSFYLENLFILLPNGDDSGSNGSDK</sequence>
<dbReference type="GO" id="GO:0043122">
    <property type="term" value="P:regulation of canonical NF-kappaB signal transduction"/>
    <property type="evidence" value="ECO:0007669"/>
    <property type="project" value="TreeGrafter"/>
</dbReference>
<dbReference type="SUPFAM" id="SSF57850">
    <property type="entry name" value="RING/U-box"/>
    <property type="match status" value="1"/>
</dbReference>
<evidence type="ECO:0000256" key="5">
    <source>
        <dbReference type="SAM" id="Phobius"/>
    </source>
</evidence>
<dbReference type="SUPFAM" id="SSF49599">
    <property type="entry name" value="TRAF domain-like"/>
    <property type="match status" value="1"/>
</dbReference>
<reference evidence="7" key="1">
    <citation type="submission" date="2020-11" db="EMBL/GenBank/DDBJ databases">
        <authorList>
            <person name="Tran Van P."/>
        </authorList>
    </citation>
    <scope>NUCLEOTIDE SEQUENCE</scope>
</reference>
<dbReference type="EMBL" id="CAJPVJ010001036">
    <property type="protein sequence ID" value="CAG2163935.1"/>
    <property type="molecule type" value="Genomic_DNA"/>
</dbReference>
<dbReference type="GO" id="GO:0008270">
    <property type="term" value="F:zinc ion binding"/>
    <property type="evidence" value="ECO:0007669"/>
    <property type="project" value="UniProtKB-KW"/>
</dbReference>
<dbReference type="EMBL" id="OC915861">
    <property type="protein sequence ID" value="CAD7642254.1"/>
    <property type="molecule type" value="Genomic_DNA"/>
</dbReference>
<dbReference type="PANTHER" id="PTHR10131">
    <property type="entry name" value="TNF RECEPTOR ASSOCIATED FACTOR"/>
    <property type="match status" value="1"/>
</dbReference>
<evidence type="ECO:0000256" key="1">
    <source>
        <dbReference type="ARBA" id="ARBA00022723"/>
    </source>
</evidence>
<keyword evidence="1" id="KW-0479">Metal-binding</keyword>
<name>A0A7R9LIR8_9ACAR</name>
<dbReference type="Proteomes" id="UP000728032">
    <property type="component" value="Unassembled WGS sequence"/>
</dbReference>